<proteinExistence type="predicted"/>
<feature type="coiled-coil region" evidence="1">
    <location>
        <begin position="20"/>
        <end position="47"/>
    </location>
</feature>
<dbReference type="SUPFAM" id="SSF81383">
    <property type="entry name" value="F-box domain"/>
    <property type="match status" value="1"/>
</dbReference>
<accession>A0AAD7C0T4</accession>
<feature type="domain" description="F-box" evidence="2">
    <location>
        <begin position="67"/>
        <end position="118"/>
    </location>
</feature>
<protein>
    <recommendedName>
        <fullName evidence="2">F-box domain-containing protein</fullName>
    </recommendedName>
</protein>
<name>A0AAD7C0T4_MYCRO</name>
<evidence type="ECO:0000256" key="1">
    <source>
        <dbReference type="SAM" id="Coils"/>
    </source>
</evidence>
<sequence>MADTLSTALLLAHSATPGAKERVQELIAESRANIARIESQIKDLERLRAREYSIITALKLIIAPVRTLPSELLGSIFTLALDVGSDGDWVAASIKDVLVLSQVCTHWRQAALATPQLW</sequence>
<dbReference type="InterPro" id="IPR001810">
    <property type="entry name" value="F-box_dom"/>
</dbReference>
<dbReference type="InterPro" id="IPR036047">
    <property type="entry name" value="F-box-like_dom_sf"/>
</dbReference>
<keyword evidence="4" id="KW-1185">Reference proteome</keyword>
<dbReference type="Pfam" id="PF12937">
    <property type="entry name" value="F-box-like"/>
    <property type="match status" value="1"/>
</dbReference>
<evidence type="ECO:0000313" key="3">
    <source>
        <dbReference type="EMBL" id="KAJ7635864.1"/>
    </source>
</evidence>
<dbReference type="Gene3D" id="1.20.1280.50">
    <property type="match status" value="1"/>
</dbReference>
<organism evidence="3 4">
    <name type="scientific">Mycena rosella</name>
    <name type="common">Pink bonnet</name>
    <name type="synonym">Agaricus rosellus</name>
    <dbReference type="NCBI Taxonomy" id="1033263"/>
    <lineage>
        <taxon>Eukaryota</taxon>
        <taxon>Fungi</taxon>
        <taxon>Dikarya</taxon>
        <taxon>Basidiomycota</taxon>
        <taxon>Agaricomycotina</taxon>
        <taxon>Agaricomycetes</taxon>
        <taxon>Agaricomycetidae</taxon>
        <taxon>Agaricales</taxon>
        <taxon>Marasmiineae</taxon>
        <taxon>Mycenaceae</taxon>
        <taxon>Mycena</taxon>
    </lineage>
</organism>
<dbReference type="EMBL" id="JARKIE010000468">
    <property type="protein sequence ID" value="KAJ7635864.1"/>
    <property type="molecule type" value="Genomic_DNA"/>
</dbReference>
<comment type="caution">
    <text evidence="3">The sequence shown here is derived from an EMBL/GenBank/DDBJ whole genome shotgun (WGS) entry which is preliminary data.</text>
</comment>
<reference evidence="3" key="1">
    <citation type="submission" date="2023-03" db="EMBL/GenBank/DDBJ databases">
        <title>Massive genome expansion in bonnet fungi (Mycena s.s.) driven by repeated elements and novel gene families across ecological guilds.</title>
        <authorList>
            <consortium name="Lawrence Berkeley National Laboratory"/>
            <person name="Harder C.B."/>
            <person name="Miyauchi S."/>
            <person name="Viragh M."/>
            <person name="Kuo A."/>
            <person name="Thoen E."/>
            <person name="Andreopoulos B."/>
            <person name="Lu D."/>
            <person name="Skrede I."/>
            <person name="Drula E."/>
            <person name="Henrissat B."/>
            <person name="Morin E."/>
            <person name="Kohler A."/>
            <person name="Barry K."/>
            <person name="LaButti K."/>
            <person name="Morin E."/>
            <person name="Salamov A."/>
            <person name="Lipzen A."/>
            <person name="Mereny Z."/>
            <person name="Hegedus B."/>
            <person name="Baldrian P."/>
            <person name="Stursova M."/>
            <person name="Weitz H."/>
            <person name="Taylor A."/>
            <person name="Grigoriev I.V."/>
            <person name="Nagy L.G."/>
            <person name="Martin F."/>
            <person name="Kauserud H."/>
        </authorList>
    </citation>
    <scope>NUCLEOTIDE SEQUENCE</scope>
    <source>
        <strain evidence="3">CBHHK067</strain>
    </source>
</reference>
<keyword evidence="1" id="KW-0175">Coiled coil</keyword>
<evidence type="ECO:0000313" key="4">
    <source>
        <dbReference type="Proteomes" id="UP001221757"/>
    </source>
</evidence>
<gene>
    <name evidence="3" type="ORF">B0H17DRAFT_961391</name>
</gene>
<dbReference type="AlphaFoldDB" id="A0AAD7C0T4"/>
<dbReference type="Proteomes" id="UP001221757">
    <property type="component" value="Unassembled WGS sequence"/>
</dbReference>
<feature type="non-terminal residue" evidence="3">
    <location>
        <position position="118"/>
    </location>
</feature>
<evidence type="ECO:0000259" key="2">
    <source>
        <dbReference type="Pfam" id="PF12937"/>
    </source>
</evidence>